<evidence type="ECO:0000313" key="3">
    <source>
        <dbReference type="EMBL" id="WSB66988.1"/>
    </source>
</evidence>
<reference evidence="3 4" key="1">
    <citation type="submission" date="2022-10" db="EMBL/GenBank/DDBJ databases">
        <title>The complete genomes of actinobacterial strains from the NBC collection.</title>
        <authorList>
            <person name="Joergensen T.S."/>
            <person name="Alvarez Arevalo M."/>
            <person name="Sterndorff E.B."/>
            <person name="Faurdal D."/>
            <person name="Vuksanovic O."/>
            <person name="Mourched A.-S."/>
            <person name="Charusanti P."/>
            <person name="Shaw S."/>
            <person name="Blin K."/>
            <person name="Weber T."/>
        </authorList>
    </citation>
    <scope>NUCLEOTIDE SEQUENCE [LARGE SCALE GENOMIC DNA]</scope>
    <source>
        <strain evidence="3 4">NBC 01774</strain>
    </source>
</reference>
<feature type="compositionally biased region" description="Pro residues" evidence="1">
    <location>
        <begin position="21"/>
        <end position="35"/>
    </location>
</feature>
<feature type="region of interest" description="Disordered" evidence="1">
    <location>
        <begin position="1"/>
        <end position="95"/>
    </location>
</feature>
<keyword evidence="2" id="KW-1133">Transmembrane helix</keyword>
<feature type="compositionally biased region" description="Low complexity" evidence="1">
    <location>
        <begin position="55"/>
        <end position="70"/>
    </location>
</feature>
<proteinExistence type="predicted"/>
<name>A0ABZ1F9I1_9ACTN</name>
<feature type="compositionally biased region" description="Gly residues" evidence="1">
    <location>
        <begin position="71"/>
        <end position="89"/>
    </location>
</feature>
<dbReference type="RefSeq" id="WP_326616198.1">
    <property type="nucleotide sequence ID" value="NZ_CP109106.1"/>
</dbReference>
<keyword evidence="4" id="KW-1185">Reference proteome</keyword>
<feature type="compositionally biased region" description="Low complexity" evidence="1">
    <location>
        <begin position="36"/>
        <end position="48"/>
    </location>
</feature>
<keyword evidence="2" id="KW-0472">Membrane</keyword>
<keyword evidence="2" id="KW-0812">Transmembrane</keyword>
<organism evidence="3 4">
    <name type="scientific">Streptomyces decoyicus</name>
    <dbReference type="NCBI Taxonomy" id="249567"/>
    <lineage>
        <taxon>Bacteria</taxon>
        <taxon>Bacillati</taxon>
        <taxon>Actinomycetota</taxon>
        <taxon>Actinomycetes</taxon>
        <taxon>Kitasatosporales</taxon>
        <taxon>Streptomycetaceae</taxon>
        <taxon>Streptomyces</taxon>
    </lineage>
</organism>
<evidence type="ECO:0000313" key="4">
    <source>
        <dbReference type="Proteomes" id="UP001344251"/>
    </source>
</evidence>
<evidence type="ECO:0000256" key="1">
    <source>
        <dbReference type="SAM" id="MobiDB-lite"/>
    </source>
</evidence>
<feature type="transmembrane region" description="Helical" evidence="2">
    <location>
        <begin position="101"/>
        <end position="120"/>
    </location>
</feature>
<dbReference type="Proteomes" id="UP001344251">
    <property type="component" value="Chromosome"/>
</dbReference>
<gene>
    <name evidence="3" type="ORF">OG863_02855</name>
</gene>
<accession>A0ABZ1F9I1</accession>
<protein>
    <submittedName>
        <fullName evidence="3">Uncharacterized protein</fullName>
    </submittedName>
</protein>
<evidence type="ECO:0000256" key="2">
    <source>
        <dbReference type="SAM" id="Phobius"/>
    </source>
</evidence>
<sequence length="215" mass="22585">MSMPSPPQGGYNAPQGGHPPYGQPPQAPYGQPPQAPYGQQPQAPYGQPGRPPYGQPAQAPYGGPGMPQQGGHPGGPMPSGGGPVPGGPGGRPPRQVRIPGFVRALVVLLIFGGVAAWVVLHQDEYNAEAHKRPKVDPRSVGLAKVGDCLEQTGGTDDEPDLKLIDCTKPAAKYKVVKAEAQSECKPGESRYRQLNGHYETVNLCMTRVGETTTTP</sequence>
<dbReference type="EMBL" id="CP109106">
    <property type="protein sequence ID" value="WSB66988.1"/>
    <property type="molecule type" value="Genomic_DNA"/>
</dbReference>